<evidence type="ECO:0000256" key="1">
    <source>
        <dbReference type="SAM" id="MobiDB-lite"/>
    </source>
</evidence>
<feature type="compositionally biased region" description="Polar residues" evidence="1">
    <location>
        <begin position="1"/>
        <end position="25"/>
    </location>
</feature>
<evidence type="ECO:0000313" key="3">
    <source>
        <dbReference type="Proteomes" id="UP000662931"/>
    </source>
</evidence>
<dbReference type="RefSeq" id="XP_038776406.1">
    <property type="nucleotide sequence ID" value="XM_038920478.1"/>
</dbReference>
<feature type="region of interest" description="Disordered" evidence="1">
    <location>
        <begin position="531"/>
        <end position="565"/>
    </location>
</feature>
<feature type="compositionally biased region" description="Basic and acidic residues" evidence="1">
    <location>
        <begin position="546"/>
        <end position="559"/>
    </location>
</feature>
<feature type="region of interest" description="Disordered" evidence="1">
    <location>
        <begin position="1"/>
        <end position="28"/>
    </location>
</feature>
<dbReference type="OrthoDB" id="3998225at2759"/>
<accession>A0A875RVE9</accession>
<reference evidence="2" key="1">
    <citation type="submission" date="2020-10" db="EMBL/GenBank/DDBJ databases">
        <authorList>
            <person name="Roach M.J.R."/>
        </authorList>
    </citation>
    <scope>NUCLEOTIDE SEQUENCE</scope>
    <source>
        <strain evidence="2">CBS 1945</strain>
    </source>
</reference>
<dbReference type="GeneID" id="62193544"/>
<dbReference type="KEGG" id="bnn:FOA43_000143"/>
<dbReference type="Proteomes" id="UP000662931">
    <property type="component" value="Chromosome 1"/>
</dbReference>
<proteinExistence type="predicted"/>
<name>A0A875RVE9_EENNA</name>
<protein>
    <submittedName>
        <fullName evidence="2">Uncharacterized protein</fullName>
    </submittedName>
</protein>
<evidence type="ECO:0000313" key="2">
    <source>
        <dbReference type="EMBL" id="QPG72841.1"/>
    </source>
</evidence>
<feature type="region of interest" description="Disordered" evidence="1">
    <location>
        <begin position="383"/>
        <end position="408"/>
    </location>
</feature>
<sequence length="640" mass="71251">MLESDNTSYGPDTNNMSSESMTTNEELTDDDYESILSIVIRKPALRKVPSFTTPVDHNGCPLKTRKSMMVALTQCSAPTRQTSTTSTRRYGIPRVRGRNSLAGRHGTKTLAGISNTALPRRESLGTVSSARIASASSSCYGPPTISSSIYSADAATISSKQVSEISGTTDYNPYLNSVSTAIVEEPGLESLSQIDIPSDKTENNIQDTEAPTVTHKNVVVSVKPHRSTSIKYISRHNSLYKSRKIATLGAAPGLKRSNAIRRRIGWISNKIRKFLRSIKRKAHDGWRVVRSKRKSMFSFGRKRSTKLHNHHFSTTTAGQRSFADSSGLRSVEGLVDAERYIPSGAYPHLPAPYELNERAMNSALHVPERNVEISRNDTIVIKSNSDDNKLSDDDNNSSNDDTSEYNSESELDTILPIWTHFMKAAVSKRIQMNMDLHSAELKRKNTGSTVAKDAFLSNYVSSTRSRYTNHSDIYLKSDSRSESSLSTEDSLFVEECQPPLGGTPPSMYDNSSSSDSLYLNEEEKEIMISGKRCNDSYSSALPPTRAKSEQKKPNHDRHPFLRANPMAVPPQHRRQLDLKGLNISVGTPLPVLTHPKLHYEHRLRLSSKASDCPFSFESSYNQSSLSRQTWSQLRLQKLVH</sequence>
<organism evidence="2 3">
    <name type="scientific">Eeniella nana</name>
    <name type="common">Yeast</name>
    <name type="synonym">Brettanomyces nanus</name>
    <dbReference type="NCBI Taxonomy" id="13502"/>
    <lineage>
        <taxon>Eukaryota</taxon>
        <taxon>Fungi</taxon>
        <taxon>Dikarya</taxon>
        <taxon>Ascomycota</taxon>
        <taxon>Saccharomycotina</taxon>
        <taxon>Pichiomycetes</taxon>
        <taxon>Pichiales</taxon>
        <taxon>Pichiaceae</taxon>
        <taxon>Brettanomyces</taxon>
    </lineage>
</organism>
<keyword evidence="3" id="KW-1185">Reference proteome</keyword>
<dbReference type="AlphaFoldDB" id="A0A875RVE9"/>
<dbReference type="EMBL" id="CP064812">
    <property type="protein sequence ID" value="QPG72841.1"/>
    <property type="molecule type" value="Genomic_DNA"/>
</dbReference>
<gene>
    <name evidence="2" type="ORF">FOA43_000143</name>
</gene>